<dbReference type="InterPro" id="IPR001757">
    <property type="entry name" value="P_typ_ATPase"/>
</dbReference>
<dbReference type="InterPro" id="IPR059000">
    <property type="entry name" value="ATPase_P-type_domA"/>
</dbReference>
<dbReference type="Gene3D" id="3.40.50.1000">
    <property type="entry name" value="HAD superfamily/HAD-like"/>
    <property type="match status" value="1"/>
</dbReference>
<keyword evidence="4" id="KW-1278">Translocase</keyword>
<comment type="subcellular location">
    <subcellularLocation>
        <location evidence="7">Cell membrane</location>
    </subcellularLocation>
    <subcellularLocation>
        <location evidence="1">Membrane</location>
        <topology evidence="1">Multi-pass membrane protein</topology>
    </subcellularLocation>
</comment>
<evidence type="ECO:0000256" key="1">
    <source>
        <dbReference type="ARBA" id="ARBA00004141"/>
    </source>
</evidence>
<organism evidence="10 11">
    <name type="scientific">Microseira wollei NIES-4236</name>
    <dbReference type="NCBI Taxonomy" id="2530354"/>
    <lineage>
        <taxon>Bacteria</taxon>
        <taxon>Bacillati</taxon>
        <taxon>Cyanobacteriota</taxon>
        <taxon>Cyanophyceae</taxon>
        <taxon>Oscillatoriophycideae</taxon>
        <taxon>Aerosakkonematales</taxon>
        <taxon>Aerosakkonemataceae</taxon>
        <taxon>Microseira</taxon>
    </lineage>
</organism>
<dbReference type="Pfam" id="PF00702">
    <property type="entry name" value="Hydrolase"/>
    <property type="match status" value="1"/>
</dbReference>
<feature type="domain" description="P-type ATPase A" evidence="9">
    <location>
        <begin position="258"/>
        <end position="353"/>
    </location>
</feature>
<feature type="region of interest" description="Disordered" evidence="8">
    <location>
        <begin position="1"/>
        <end position="36"/>
    </location>
</feature>
<dbReference type="NCBIfam" id="TIGR01525">
    <property type="entry name" value="ATPase-IB_hvy"/>
    <property type="match status" value="1"/>
</dbReference>
<dbReference type="GO" id="GO:0016887">
    <property type="term" value="F:ATP hydrolysis activity"/>
    <property type="evidence" value="ECO:0007669"/>
    <property type="project" value="InterPro"/>
</dbReference>
<dbReference type="InterPro" id="IPR051014">
    <property type="entry name" value="Cation_Transport_ATPase_IB"/>
</dbReference>
<name>A0AAV3XE60_9CYAN</name>
<gene>
    <name evidence="10" type="ORF">MiSe_37260</name>
</gene>
<comment type="caution">
    <text evidence="10">The sequence shown here is derived from an EMBL/GenBank/DDBJ whole genome shotgun (WGS) entry which is preliminary data.</text>
</comment>
<evidence type="ECO:0000256" key="2">
    <source>
        <dbReference type="ARBA" id="ARBA00006024"/>
    </source>
</evidence>
<dbReference type="PANTHER" id="PTHR48085">
    <property type="entry name" value="CADMIUM/ZINC-TRANSPORTING ATPASE HMA2-RELATED"/>
    <property type="match status" value="1"/>
</dbReference>
<dbReference type="Gene3D" id="2.70.150.10">
    <property type="entry name" value="Calcium-transporting ATPase, cytoplasmic transduction domain A"/>
    <property type="match status" value="1"/>
</dbReference>
<evidence type="ECO:0000256" key="3">
    <source>
        <dbReference type="ARBA" id="ARBA00022692"/>
    </source>
</evidence>
<dbReference type="Proteomes" id="UP001050975">
    <property type="component" value="Unassembled WGS sequence"/>
</dbReference>
<evidence type="ECO:0000256" key="7">
    <source>
        <dbReference type="RuleBase" id="RU362081"/>
    </source>
</evidence>
<dbReference type="GO" id="GO:0005886">
    <property type="term" value="C:plasma membrane"/>
    <property type="evidence" value="ECO:0007669"/>
    <property type="project" value="UniProtKB-SubCell"/>
</dbReference>
<keyword evidence="7" id="KW-0547">Nucleotide-binding</keyword>
<dbReference type="RefSeq" id="WP_226583672.1">
    <property type="nucleotide sequence ID" value="NZ_BLAY01000056.1"/>
</dbReference>
<keyword evidence="3" id="KW-0812">Transmembrane</keyword>
<evidence type="ECO:0000256" key="6">
    <source>
        <dbReference type="ARBA" id="ARBA00023136"/>
    </source>
</evidence>
<evidence type="ECO:0000313" key="10">
    <source>
        <dbReference type="EMBL" id="GET38966.1"/>
    </source>
</evidence>
<dbReference type="GO" id="GO:0005524">
    <property type="term" value="F:ATP binding"/>
    <property type="evidence" value="ECO:0007669"/>
    <property type="project" value="UniProtKB-UniRule"/>
</dbReference>
<dbReference type="GO" id="GO:0046872">
    <property type="term" value="F:metal ion binding"/>
    <property type="evidence" value="ECO:0007669"/>
    <property type="project" value="UniProtKB-KW"/>
</dbReference>
<evidence type="ECO:0000313" key="11">
    <source>
        <dbReference type="Proteomes" id="UP001050975"/>
    </source>
</evidence>
<keyword evidence="7" id="KW-0067">ATP-binding</keyword>
<comment type="similarity">
    <text evidence="2 7">Belongs to the cation transport ATPase (P-type) (TC 3.A.3) family. Type IB subfamily.</text>
</comment>
<dbReference type="SUPFAM" id="SSF81653">
    <property type="entry name" value="Calcium ATPase, transduction domain A"/>
    <property type="match status" value="1"/>
</dbReference>
<protein>
    <submittedName>
        <fullName evidence="10">Heavy metal translocating P-type ATPase</fullName>
    </submittedName>
</protein>
<dbReference type="InterPro" id="IPR018303">
    <property type="entry name" value="ATPase_P-typ_P_site"/>
</dbReference>
<evidence type="ECO:0000259" key="9">
    <source>
        <dbReference type="Pfam" id="PF00122"/>
    </source>
</evidence>
<dbReference type="CDD" id="cd07550">
    <property type="entry name" value="P-type_ATPase_HM"/>
    <property type="match status" value="1"/>
</dbReference>
<keyword evidence="11" id="KW-1185">Reference proteome</keyword>
<dbReference type="InterPro" id="IPR008250">
    <property type="entry name" value="ATPase_P-typ_transduc_dom_A_sf"/>
</dbReference>
<dbReference type="InterPro" id="IPR036412">
    <property type="entry name" value="HAD-like_sf"/>
</dbReference>
<evidence type="ECO:0000256" key="4">
    <source>
        <dbReference type="ARBA" id="ARBA00022967"/>
    </source>
</evidence>
<dbReference type="InterPro" id="IPR023214">
    <property type="entry name" value="HAD_sf"/>
</dbReference>
<proteinExistence type="inferred from homology"/>
<dbReference type="InterPro" id="IPR044492">
    <property type="entry name" value="P_typ_ATPase_HD_dom"/>
</dbReference>
<evidence type="ECO:0000256" key="5">
    <source>
        <dbReference type="ARBA" id="ARBA00022989"/>
    </source>
</evidence>
<dbReference type="PANTHER" id="PTHR48085:SF5">
    <property type="entry name" value="CADMIUM_ZINC-TRANSPORTING ATPASE HMA4-RELATED"/>
    <property type="match status" value="1"/>
</dbReference>
<dbReference type="InterPro" id="IPR023299">
    <property type="entry name" value="ATPase_P-typ_cyto_dom_N"/>
</dbReference>
<dbReference type="PRINTS" id="PR00119">
    <property type="entry name" value="CATATPASE"/>
</dbReference>
<sequence length="767" mass="81638">MEETSQVMTLHPPPVAVHSATGNGLANGHKNGHGKGKTYALAKQEIACRVIHAVKGRVRFRVPRLGYDADYAQRLESLVALDTRIKTTRINRAAASVAFTYETKGVSDGEMASQLQRLIQLATTAIVSEDTKGKLAKAEPSEESSCWAGMKLPAIASTLALLGGPFGLPIPAAIIAGTIAITALPVAKRAWESITQERRLNIDFLDLSAIVITTCQGHFITPALMLSLVEFGEAIRERTARASKKQTLDLLDSLGQFVWVERDGKKQEISIKEVVRGDTVIVYPGEQIPVDGHIMQGKALIDQQKLTGESMPVMRETGEEVYASTLVREGQIYILAERVGADTRAGQSIRLMQEAPIHDTKIENYAAKVANQAVIPTLLLGGIVFAGTRNLARAASVLTLDFATGIRVSVPTTVLAALSYAARRGILIRSGRALEQLAKVDAVVFDKTGTLTQGDVAVIGVRTVSSALQDWANPEMRLLELAAAAEKRLTHPVASAIVRYAEDKGVNNLTRGEWEYQVGLGVRAEIDGQIVLVGSDRFLRLSGVSTDTLYAEHPEIKTNGVSSICVASNGECLGIVEYTDPLRKETPEVIRALATAAGMEIHMLTGDSRQRANAVAAQLGIPPTQTHAEAFPEDKAAVIKQLHAAGRTVAFVGDGINDSAALAYADASVSFADGSDVARETADVVLMSNNLRGLVEAVAIAKQAMRLIHQNTSIVIAPNLVALIAAAAVGISPLSATIVNNGTSVIAGVNGLRPLMNGKKKPKSSLV</sequence>
<dbReference type="AlphaFoldDB" id="A0AAV3XE60"/>
<dbReference type="EMBL" id="BLAY01000056">
    <property type="protein sequence ID" value="GET38966.1"/>
    <property type="molecule type" value="Genomic_DNA"/>
</dbReference>
<accession>A0AAV3XE60</accession>
<dbReference type="SFLD" id="SFLDF00027">
    <property type="entry name" value="p-type_atpase"/>
    <property type="match status" value="1"/>
</dbReference>
<dbReference type="SFLD" id="SFLDG00002">
    <property type="entry name" value="C1.7:_P-type_atpase_like"/>
    <property type="match status" value="1"/>
</dbReference>
<reference evidence="10" key="1">
    <citation type="submission" date="2019-10" db="EMBL/GenBank/DDBJ databases">
        <title>Draft genome sequece of Microseira wollei NIES-4236.</title>
        <authorList>
            <person name="Yamaguchi H."/>
            <person name="Suzuki S."/>
            <person name="Kawachi M."/>
        </authorList>
    </citation>
    <scope>NUCLEOTIDE SEQUENCE</scope>
    <source>
        <strain evidence="10">NIES-4236</strain>
    </source>
</reference>
<keyword evidence="7" id="KW-1003">Cell membrane</keyword>
<dbReference type="PROSITE" id="PS00154">
    <property type="entry name" value="ATPASE_E1_E2"/>
    <property type="match status" value="1"/>
</dbReference>
<dbReference type="Pfam" id="PF00122">
    <property type="entry name" value="E1-E2_ATPase"/>
    <property type="match status" value="1"/>
</dbReference>
<dbReference type="SFLD" id="SFLDS00003">
    <property type="entry name" value="Haloacid_Dehalogenase"/>
    <property type="match status" value="1"/>
</dbReference>
<keyword evidence="5" id="KW-1133">Transmembrane helix</keyword>
<dbReference type="Gene3D" id="3.40.1110.10">
    <property type="entry name" value="Calcium-transporting ATPase, cytoplasmic domain N"/>
    <property type="match status" value="1"/>
</dbReference>
<dbReference type="GO" id="GO:0019829">
    <property type="term" value="F:ATPase-coupled monoatomic cation transmembrane transporter activity"/>
    <property type="evidence" value="ECO:0007669"/>
    <property type="project" value="InterPro"/>
</dbReference>
<dbReference type="NCBIfam" id="TIGR01494">
    <property type="entry name" value="ATPase_P-type"/>
    <property type="match status" value="2"/>
</dbReference>
<dbReference type="SUPFAM" id="SSF56784">
    <property type="entry name" value="HAD-like"/>
    <property type="match status" value="1"/>
</dbReference>
<keyword evidence="6" id="KW-0472">Membrane</keyword>
<keyword evidence="7" id="KW-0479">Metal-binding</keyword>
<dbReference type="InterPro" id="IPR027256">
    <property type="entry name" value="P-typ_ATPase_IB"/>
</dbReference>
<evidence type="ECO:0000256" key="8">
    <source>
        <dbReference type="SAM" id="MobiDB-lite"/>
    </source>
</evidence>